<feature type="domain" description="Peptidase C51" evidence="2">
    <location>
        <begin position="213"/>
        <end position="307"/>
    </location>
</feature>
<name>A0ABT1YRU3_9BACL</name>
<dbReference type="InterPro" id="IPR003607">
    <property type="entry name" value="HD/PDEase_dom"/>
</dbReference>
<dbReference type="SUPFAM" id="SSF109604">
    <property type="entry name" value="HD-domain/PDEase-like"/>
    <property type="match status" value="1"/>
</dbReference>
<dbReference type="InterPro" id="IPR007921">
    <property type="entry name" value="CHAP_dom"/>
</dbReference>
<dbReference type="Gene3D" id="3.90.1720.10">
    <property type="entry name" value="endopeptidase domain like (from Nostoc punctiforme)"/>
    <property type="match status" value="1"/>
</dbReference>
<dbReference type="Gene3D" id="1.10.3210.10">
    <property type="entry name" value="Hypothetical protein af1432"/>
    <property type="match status" value="1"/>
</dbReference>
<dbReference type="Proteomes" id="UP001300012">
    <property type="component" value="Unassembled WGS sequence"/>
</dbReference>
<organism evidence="3 4">
    <name type="scientific">Paenibacillus radicis</name>
    <name type="common">ex Xue et al. 2023</name>
    <dbReference type="NCBI Taxonomy" id="2972489"/>
    <lineage>
        <taxon>Bacteria</taxon>
        <taxon>Bacillati</taxon>
        <taxon>Bacillota</taxon>
        <taxon>Bacilli</taxon>
        <taxon>Bacillales</taxon>
        <taxon>Paenibacillaceae</taxon>
        <taxon>Paenibacillus</taxon>
    </lineage>
</organism>
<evidence type="ECO:0000313" key="4">
    <source>
        <dbReference type="Proteomes" id="UP001300012"/>
    </source>
</evidence>
<feature type="domain" description="HD" evidence="1">
    <location>
        <begin position="26"/>
        <end position="117"/>
    </location>
</feature>
<gene>
    <name evidence="3" type="ORF">NV381_27870</name>
</gene>
<proteinExistence type="predicted"/>
<dbReference type="Pfam" id="PF01966">
    <property type="entry name" value="HD"/>
    <property type="match status" value="1"/>
</dbReference>
<dbReference type="EMBL" id="JANQBD010000024">
    <property type="protein sequence ID" value="MCR8635023.1"/>
    <property type="molecule type" value="Genomic_DNA"/>
</dbReference>
<comment type="caution">
    <text evidence="3">The sequence shown here is derived from an EMBL/GenBank/DDBJ whole genome shotgun (WGS) entry which is preliminary data.</text>
</comment>
<evidence type="ECO:0000259" key="1">
    <source>
        <dbReference type="Pfam" id="PF01966"/>
    </source>
</evidence>
<evidence type="ECO:0000259" key="2">
    <source>
        <dbReference type="Pfam" id="PF05257"/>
    </source>
</evidence>
<dbReference type="InterPro" id="IPR038765">
    <property type="entry name" value="Papain-like_cys_pep_sf"/>
</dbReference>
<sequence length="348" mass="40073">MRAVVDEKLLKITNGETRRNAYLQLYGVSSYASMLAQKRGLQQHIAAIAGLLHDYYLFMTGIEEFHDQNGAEAIRPILRDMDIFTKEEQRIILCAVFYHSDKANIHNEYDEIVKDAQVLQQYFYNNGTKVSFEHAKRLRKLLNELGILNDFKVEQDKQGIGTPMEVSGDRCERLADWAEQLASKGIIGIPSDKDYRDICLYWTGDNIYKELKASWCAAFVYYCCRKAGLLLPIRFPNSVCRFAGVAAWLEWAQFPDVNFFHSVQDQGFSPARGDIVIYEKLLSNESHDHIGIVLSCHDNELLVAEGNMDNKNQSSLVHRDRWSKILGYIRIDNSYQYKFVGEYKPILV</sequence>
<evidence type="ECO:0000313" key="3">
    <source>
        <dbReference type="EMBL" id="MCR8635023.1"/>
    </source>
</evidence>
<accession>A0ABT1YRU3</accession>
<dbReference type="SUPFAM" id="SSF54001">
    <property type="entry name" value="Cysteine proteinases"/>
    <property type="match status" value="1"/>
</dbReference>
<reference evidence="3 4" key="1">
    <citation type="submission" date="2022-08" db="EMBL/GenBank/DDBJ databases">
        <title>Paenibacillus endoradicis sp. nov., Paenibacillus radicibacter sp. nov and Paenibacillus pararadicis sp. nov., three cold-adapted plant growth-promoting bacteria isolated from root of Larix gmelinii in Great Khingan.</title>
        <authorList>
            <person name="Xue H."/>
        </authorList>
    </citation>
    <scope>NUCLEOTIDE SEQUENCE [LARGE SCALE GENOMIC DNA]</scope>
    <source>
        <strain evidence="3 4">N5-1-1-5</strain>
    </source>
</reference>
<dbReference type="Pfam" id="PF05257">
    <property type="entry name" value="CHAP"/>
    <property type="match status" value="1"/>
</dbReference>
<dbReference type="InterPro" id="IPR006674">
    <property type="entry name" value="HD_domain"/>
</dbReference>
<keyword evidence="4" id="KW-1185">Reference proteome</keyword>
<dbReference type="RefSeq" id="WP_258216574.1">
    <property type="nucleotide sequence ID" value="NZ_JANQBD010000024.1"/>
</dbReference>
<protein>
    <submittedName>
        <fullName evidence="3">CHAP domain-containing protein</fullName>
    </submittedName>
</protein>
<dbReference type="CDD" id="cd00077">
    <property type="entry name" value="HDc"/>
    <property type="match status" value="1"/>
</dbReference>